<feature type="non-terminal residue" evidence="1">
    <location>
        <position position="1"/>
    </location>
</feature>
<protein>
    <submittedName>
        <fullName evidence="1">Uncharacterized protein</fullName>
    </submittedName>
</protein>
<dbReference type="EMBL" id="JAMZIH010001786">
    <property type="protein sequence ID" value="KAJ1677905.1"/>
    <property type="molecule type" value="Genomic_DNA"/>
</dbReference>
<sequence>TSHQILRMTSSLHVGSGLSSPRGDESCCKAPLPTHTDESLDGSTLGRTTDPESLLFPSSYTLSSGFTLTTKSVSTHVSTDLVSADNLSGAAAASNSAPASCHYAMATLAYITNSEVVPALHSQPVDLSYATHIDPRTGSGRAKKRTVYKILVSNAMHKTWHVYHDYNEFNELFQTLKSLFPDIAIPSFPQRRLLGSHFSTDFLLARRDKLNVFLRMVMEDSVLRDSRPVQEFLMPSRASPSHTLTGEEEEGDKVAVAGEQHSSKDSEASEHAGSFTLTPPATGRINDALLNRPRANIPAISSLSGPPDANSAVASSFDARSPVLAKRIHPAPKSSRKKFGFRRNPQVRSVPYSDVTTRGPSEDGVAAAAVATATLVERPTPADHAPSLASATPGYPQGSAVNSGGRITKTRYEPDVAVQSAKQAKWRQIANKRFYNHFIPTTRNSNGISTSQQMPHVGQSFSETSRSPYPQSPPLSYPTEGRYAAPMSANPAVTEFRTGEKRVLAPEHGDEDGDEPDFDVAPRGSMASPRPNKASIDDFHLLSVIGKGSYGK</sequence>
<organism evidence="1 2">
    <name type="scientific">Spiromyces aspiralis</name>
    <dbReference type="NCBI Taxonomy" id="68401"/>
    <lineage>
        <taxon>Eukaryota</taxon>
        <taxon>Fungi</taxon>
        <taxon>Fungi incertae sedis</taxon>
        <taxon>Zoopagomycota</taxon>
        <taxon>Kickxellomycotina</taxon>
        <taxon>Kickxellomycetes</taxon>
        <taxon>Kickxellales</taxon>
        <taxon>Kickxellaceae</taxon>
        <taxon>Spiromyces</taxon>
    </lineage>
</organism>
<dbReference type="Proteomes" id="UP001145114">
    <property type="component" value="Unassembled WGS sequence"/>
</dbReference>
<feature type="non-terminal residue" evidence="1">
    <location>
        <position position="552"/>
    </location>
</feature>
<evidence type="ECO:0000313" key="2">
    <source>
        <dbReference type="Proteomes" id="UP001145114"/>
    </source>
</evidence>
<proteinExistence type="predicted"/>
<keyword evidence="2" id="KW-1185">Reference proteome</keyword>
<gene>
    <name evidence="1" type="ORF">EV182_005199</name>
</gene>
<comment type="caution">
    <text evidence="1">The sequence shown here is derived from an EMBL/GenBank/DDBJ whole genome shotgun (WGS) entry which is preliminary data.</text>
</comment>
<reference evidence="1" key="1">
    <citation type="submission" date="2022-06" db="EMBL/GenBank/DDBJ databases">
        <title>Phylogenomic reconstructions and comparative analyses of Kickxellomycotina fungi.</title>
        <authorList>
            <person name="Reynolds N.K."/>
            <person name="Stajich J.E."/>
            <person name="Barry K."/>
            <person name="Grigoriev I.V."/>
            <person name="Crous P."/>
            <person name="Smith M.E."/>
        </authorList>
    </citation>
    <scope>NUCLEOTIDE SEQUENCE</scope>
    <source>
        <strain evidence="1">RSA 2271</strain>
    </source>
</reference>
<evidence type="ECO:0000313" key="1">
    <source>
        <dbReference type="EMBL" id="KAJ1677905.1"/>
    </source>
</evidence>
<name>A0ACC1HRB6_9FUNG</name>
<accession>A0ACC1HRB6</accession>